<dbReference type="Pfam" id="PF23551">
    <property type="entry name" value="Zn_ribbon_20"/>
    <property type="match status" value="1"/>
</dbReference>
<dbReference type="PANTHER" id="PTHR44137">
    <property type="entry name" value="BNAC03G44070D PROTEIN"/>
    <property type="match status" value="1"/>
</dbReference>
<feature type="region of interest" description="Disordered" evidence="1">
    <location>
        <begin position="380"/>
        <end position="445"/>
    </location>
</feature>
<sequence>MDESNKDKAIRAKETSEKMFGAGDVDSAMRFACQARNLLPDLEGIELMIKIYAIHMAAKNKVDGEIHWYNMLGVAAQDDVGTMREAYMSLASLLRSDGDKYVGADGAFELASQAWSVLSDEAKRAAFDEKINAPAFNEEAKAATCKLATECEYPPSQEGANCDHNVTKSAASNAKIQKENSSKTSRSSTFWTICPRCKVLFLYPRVNVNYILLCVVCNEAFIAVEVDKRKILATRRRSRVLHGINLQAHDVGNLRRRTLPRKTSQFSSATQAKDDQKMYQKVKRKRNEEQVTKRENALQEEHPVAKKGYFNPAKIRSALEDMSLTCYGERNTNETNSEYNEISRAKESCIGKGIYQAELHNHLMDIAVNALSAKLAELNPDSKDSETGETFLKESDNCDQDNCEKAEEERTSVPQATMPSAGSNTTTDMLTKSLGKMSIEFPTSK</sequence>
<name>A0ABU6T623_9FABA</name>
<feature type="region of interest" description="Disordered" evidence="1">
    <location>
        <begin position="283"/>
        <end position="305"/>
    </location>
</feature>
<dbReference type="InterPro" id="IPR036869">
    <property type="entry name" value="J_dom_sf"/>
</dbReference>
<evidence type="ECO:0000259" key="2">
    <source>
        <dbReference type="PROSITE" id="PS50076"/>
    </source>
</evidence>
<keyword evidence="4" id="KW-1185">Reference proteome</keyword>
<feature type="compositionally biased region" description="Polar residues" evidence="1">
    <location>
        <begin position="412"/>
        <end position="430"/>
    </location>
</feature>
<proteinExistence type="predicted"/>
<protein>
    <recommendedName>
        <fullName evidence="2">J domain-containing protein</fullName>
    </recommendedName>
</protein>
<dbReference type="Pfam" id="PF00226">
    <property type="entry name" value="DnaJ"/>
    <property type="match status" value="1"/>
</dbReference>
<dbReference type="PROSITE" id="PS00636">
    <property type="entry name" value="DNAJ_1"/>
    <property type="match status" value="1"/>
</dbReference>
<dbReference type="InterPro" id="IPR018253">
    <property type="entry name" value="DnaJ_domain_CS"/>
</dbReference>
<organism evidence="3 4">
    <name type="scientific">Stylosanthes scabra</name>
    <dbReference type="NCBI Taxonomy" id="79078"/>
    <lineage>
        <taxon>Eukaryota</taxon>
        <taxon>Viridiplantae</taxon>
        <taxon>Streptophyta</taxon>
        <taxon>Embryophyta</taxon>
        <taxon>Tracheophyta</taxon>
        <taxon>Spermatophyta</taxon>
        <taxon>Magnoliopsida</taxon>
        <taxon>eudicotyledons</taxon>
        <taxon>Gunneridae</taxon>
        <taxon>Pentapetalae</taxon>
        <taxon>rosids</taxon>
        <taxon>fabids</taxon>
        <taxon>Fabales</taxon>
        <taxon>Fabaceae</taxon>
        <taxon>Papilionoideae</taxon>
        <taxon>50 kb inversion clade</taxon>
        <taxon>dalbergioids sensu lato</taxon>
        <taxon>Dalbergieae</taxon>
        <taxon>Pterocarpus clade</taxon>
        <taxon>Stylosanthes</taxon>
    </lineage>
</organism>
<dbReference type="EMBL" id="JASCZI010090654">
    <property type="protein sequence ID" value="MED6144182.1"/>
    <property type="molecule type" value="Genomic_DNA"/>
</dbReference>
<feature type="domain" description="J" evidence="2">
    <location>
        <begin position="67"/>
        <end position="131"/>
    </location>
</feature>
<dbReference type="SUPFAM" id="SSF46565">
    <property type="entry name" value="Chaperone J-domain"/>
    <property type="match status" value="1"/>
</dbReference>
<feature type="compositionally biased region" description="Basic and acidic residues" evidence="1">
    <location>
        <begin position="380"/>
        <end position="411"/>
    </location>
</feature>
<reference evidence="3 4" key="1">
    <citation type="journal article" date="2023" name="Plants (Basel)">
        <title>Bridging the Gap: Combining Genomics and Transcriptomics Approaches to Understand Stylosanthes scabra, an Orphan Legume from the Brazilian Caatinga.</title>
        <authorList>
            <person name="Ferreira-Neto J.R.C."/>
            <person name="da Silva M.D."/>
            <person name="Binneck E."/>
            <person name="de Melo N.F."/>
            <person name="da Silva R.H."/>
            <person name="de Melo A.L.T.M."/>
            <person name="Pandolfi V."/>
            <person name="Bustamante F.O."/>
            <person name="Brasileiro-Vidal A.C."/>
            <person name="Benko-Iseppon A.M."/>
        </authorList>
    </citation>
    <scope>NUCLEOTIDE SEQUENCE [LARGE SCALE GENOMIC DNA]</scope>
    <source>
        <tissue evidence="3">Leaves</tissue>
    </source>
</reference>
<dbReference type="Gene3D" id="1.10.287.110">
    <property type="entry name" value="DnaJ domain"/>
    <property type="match status" value="1"/>
</dbReference>
<evidence type="ECO:0000313" key="3">
    <source>
        <dbReference type="EMBL" id="MED6144182.1"/>
    </source>
</evidence>
<dbReference type="InterPro" id="IPR056988">
    <property type="entry name" value="Zn_ribbon_pln"/>
</dbReference>
<gene>
    <name evidence="3" type="ORF">PIB30_013068</name>
</gene>
<dbReference type="PROSITE" id="PS50076">
    <property type="entry name" value="DNAJ_2"/>
    <property type="match status" value="1"/>
</dbReference>
<dbReference type="PANTHER" id="PTHR44137:SF57">
    <property type="entry name" value="CHAPERONE DNAJ-DOMAIN PROTEIN"/>
    <property type="match status" value="1"/>
</dbReference>
<comment type="caution">
    <text evidence="3">The sequence shown here is derived from an EMBL/GenBank/DDBJ whole genome shotgun (WGS) entry which is preliminary data.</text>
</comment>
<evidence type="ECO:0000313" key="4">
    <source>
        <dbReference type="Proteomes" id="UP001341840"/>
    </source>
</evidence>
<dbReference type="InterPro" id="IPR001623">
    <property type="entry name" value="DnaJ_domain"/>
</dbReference>
<feature type="compositionally biased region" description="Basic and acidic residues" evidence="1">
    <location>
        <begin position="286"/>
        <end position="304"/>
    </location>
</feature>
<dbReference type="Proteomes" id="UP001341840">
    <property type="component" value="Unassembled WGS sequence"/>
</dbReference>
<evidence type="ECO:0000256" key="1">
    <source>
        <dbReference type="SAM" id="MobiDB-lite"/>
    </source>
</evidence>
<accession>A0ABU6T623</accession>